<dbReference type="Proteomes" id="UP000467305">
    <property type="component" value="Unassembled WGS sequence"/>
</dbReference>
<comment type="caution">
    <text evidence="2">The sequence shown here is derived from an EMBL/GenBank/DDBJ whole genome shotgun (WGS) entry which is preliminary data.</text>
</comment>
<comment type="similarity">
    <text evidence="1">Belongs to the ComF/GntX family.</text>
</comment>
<dbReference type="InterPro" id="IPR000836">
    <property type="entry name" value="PRTase_dom"/>
</dbReference>
<accession>A0A7J5ARQ0</accession>
<protein>
    <submittedName>
        <fullName evidence="2">ComF family protein</fullName>
    </submittedName>
</protein>
<dbReference type="SUPFAM" id="SSF53271">
    <property type="entry name" value="PRTase-like"/>
    <property type="match status" value="1"/>
</dbReference>
<dbReference type="Gene3D" id="3.40.50.2020">
    <property type="match status" value="1"/>
</dbReference>
<gene>
    <name evidence="2" type="ORF">F7018_00110</name>
</gene>
<name>A0A7J5ARQ0_9FLAO</name>
<dbReference type="RefSeq" id="WP_150897944.1">
    <property type="nucleotide sequence ID" value="NZ_WAAU01000003.1"/>
</dbReference>
<dbReference type="EMBL" id="WAAU01000003">
    <property type="protein sequence ID" value="KAB1160315.1"/>
    <property type="molecule type" value="Genomic_DNA"/>
</dbReference>
<evidence type="ECO:0000313" key="3">
    <source>
        <dbReference type="Proteomes" id="UP000467305"/>
    </source>
</evidence>
<dbReference type="OrthoDB" id="9779910at2"/>
<dbReference type="InterPro" id="IPR029057">
    <property type="entry name" value="PRTase-like"/>
</dbReference>
<evidence type="ECO:0000256" key="1">
    <source>
        <dbReference type="ARBA" id="ARBA00008007"/>
    </source>
</evidence>
<dbReference type="AlphaFoldDB" id="A0A7J5ARQ0"/>
<sequence>MRLLKEIFYLFYPNLCVNCTLTLLQNENYLCTTCYNDLPIIDDNPYTNVTMLSPFYGKVPIKSIRSFLYYQKHGITQKIIHELKYKNQQQIGVFLANRFGNKLKESGVFNNIDYIIPVPLHPKKLKHRGYNQLTKFGQTLSKILNVKYIPNILIKISISKTQTLKKRFERFSNSKTKFKLTNYTFLEKKHVLLIDDVITTGATLENCCKELLKTKDITISIASIAYTKNV</sequence>
<dbReference type="CDD" id="cd06223">
    <property type="entry name" value="PRTases_typeI"/>
    <property type="match status" value="1"/>
</dbReference>
<dbReference type="PANTHER" id="PTHR47505:SF1">
    <property type="entry name" value="DNA UTILIZATION PROTEIN YHGH"/>
    <property type="match status" value="1"/>
</dbReference>
<evidence type="ECO:0000313" key="2">
    <source>
        <dbReference type="EMBL" id="KAB1160315.1"/>
    </source>
</evidence>
<dbReference type="InterPro" id="IPR051910">
    <property type="entry name" value="ComF/GntX_DNA_util-trans"/>
</dbReference>
<proteinExistence type="inferred from homology"/>
<reference evidence="2 3" key="1">
    <citation type="submission" date="2019-09" db="EMBL/GenBank/DDBJ databases">
        <authorList>
            <person name="Cao W.R."/>
        </authorList>
    </citation>
    <scope>NUCLEOTIDE SEQUENCE [LARGE SCALE GENOMIC DNA]</scope>
    <source>
        <strain evidence="3">a4</strain>
    </source>
</reference>
<dbReference type="PANTHER" id="PTHR47505">
    <property type="entry name" value="DNA UTILIZATION PROTEIN YHGH"/>
    <property type="match status" value="1"/>
</dbReference>
<organism evidence="2 3">
    <name type="scientific">Tenacibaculum aiptasiae</name>
    <dbReference type="NCBI Taxonomy" id="426481"/>
    <lineage>
        <taxon>Bacteria</taxon>
        <taxon>Pseudomonadati</taxon>
        <taxon>Bacteroidota</taxon>
        <taxon>Flavobacteriia</taxon>
        <taxon>Flavobacteriales</taxon>
        <taxon>Flavobacteriaceae</taxon>
        <taxon>Tenacibaculum</taxon>
    </lineage>
</organism>
<keyword evidence="3" id="KW-1185">Reference proteome</keyword>